<feature type="region of interest" description="Disordered" evidence="1">
    <location>
        <begin position="1"/>
        <end position="88"/>
    </location>
</feature>
<gene>
    <name evidence="2" type="primary">BBOV_IV011920</name>
</gene>
<feature type="region of interest" description="Disordered" evidence="1">
    <location>
        <begin position="126"/>
        <end position="180"/>
    </location>
</feature>
<feature type="region of interest" description="Disordered" evidence="1">
    <location>
        <begin position="205"/>
        <end position="233"/>
    </location>
</feature>
<evidence type="ECO:0000256" key="1">
    <source>
        <dbReference type="SAM" id="MobiDB-lite"/>
    </source>
</evidence>
<reference evidence="2" key="1">
    <citation type="journal article" date="2014" name="BMC Genomics">
        <title>The Babesia bovis gene and promoter model: an update from full-length EST analysis.</title>
        <authorList>
            <person name="Yamagishi J."/>
            <person name="Wakaguri H."/>
            <person name="Yokoyama N."/>
            <person name="Yamashita R."/>
            <person name="Suzuki Y."/>
            <person name="Xuan X."/>
            <person name="Igarashi I."/>
        </authorList>
    </citation>
    <scope>NUCLEOTIDE SEQUENCE</scope>
    <source>
        <strain evidence="2">Texas</strain>
    </source>
</reference>
<proteinExistence type="evidence at transcript level"/>
<feature type="compositionally biased region" description="Basic and acidic residues" evidence="1">
    <location>
        <begin position="37"/>
        <end position="51"/>
    </location>
</feature>
<sequence>MSMSEGSASPSSASSRSDDEVLSSAVDNLDINSSHMGESDGRNSVSDRADEGSSEVHASADDSVSNSEDDSDGEQSSSDYNQFEDRGPMKCGIRVHRITPVSDQDDSEVKVADVNQCIVLDGSLNTDDLRASSSVPSEVDQRENTVDEGSAIDGNALQQNDDASSEGSDNDKTVSDGGQRHRMVIHHAKAFNNASIEEEDIDFSNAFNPDAYDSSSEDNDASPGSGYNTNRAGYGNYDEYDMGGNMYEDDMYSNSYNEEDCNNDVMGSAGAMANSDTVAKKPGLIGRQIRRAKHCVKTITLTPYVAASKFTSYCKKKLS</sequence>
<accession>S6C9J0</accession>
<name>S6C9J0_BABBO</name>
<evidence type="ECO:0000313" key="2">
    <source>
        <dbReference type="EMBL" id="BAN65455.1"/>
    </source>
</evidence>
<protein>
    <submittedName>
        <fullName evidence="2">Uncharacterized protein</fullName>
    </submittedName>
</protein>
<feature type="compositionally biased region" description="Polar residues" evidence="1">
    <location>
        <begin position="156"/>
        <end position="167"/>
    </location>
</feature>
<feature type="compositionally biased region" description="Low complexity" evidence="1">
    <location>
        <begin position="1"/>
        <end position="15"/>
    </location>
</feature>
<dbReference type="VEuPathDB" id="PiroplasmaDB:BBOV_IV011920"/>
<dbReference type="AlphaFoldDB" id="S6C9J0"/>
<organism evidence="2">
    <name type="scientific">Babesia bovis</name>
    <dbReference type="NCBI Taxonomy" id="5865"/>
    <lineage>
        <taxon>Eukaryota</taxon>
        <taxon>Sar</taxon>
        <taxon>Alveolata</taxon>
        <taxon>Apicomplexa</taxon>
        <taxon>Aconoidasida</taxon>
        <taxon>Piroplasmida</taxon>
        <taxon>Babesiidae</taxon>
        <taxon>Babesia</taxon>
    </lineage>
</organism>
<dbReference type="EMBL" id="AK441661">
    <property type="protein sequence ID" value="BAN65455.1"/>
    <property type="molecule type" value="mRNA"/>
</dbReference>
<feature type="compositionally biased region" description="Polar residues" evidence="1">
    <location>
        <begin position="126"/>
        <end position="136"/>
    </location>
</feature>